<dbReference type="SMART" id="SM00421">
    <property type="entry name" value="HTH_LUXR"/>
    <property type="match status" value="1"/>
</dbReference>
<dbReference type="PANTHER" id="PTHR44688:SF16">
    <property type="entry name" value="DNA-BINDING TRANSCRIPTIONAL ACTIVATOR DEVR_DOSR"/>
    <property type="match status" value="1"/>
</dbReference>
<dbReference type="CDD" id="cd06170">
    <property type="entry name" value="LuxR_C_like"/>
    <property type="match status" value="1"/>
</dbReference>
<keyword evidence="6" id="KW-1185">Reference proteome</keyword>
<dbReference type="PROSITE" id="PS50043">
    <property type="entry name" value="HTH_LUXR_2"/>
    <property type="match status" value="1"/>
</dbReference>
<reference evidence="5" key="1">
    <citation type="journal article" date="2014" name="Int. J. Syst. Evol. Microbiol.">
        <title>Complete genome sequence of Corynebacterium casei LMG S-19264T (=DSM 44701T), isolated from a smear-ripened cheese.</title>
        <authorList>
            <consortium name="US DOE Joint Genome Institute (JGI-PGF)"/>
            <person name="Walter F."/>
            <person name="Albersmeier A."/>
            <person name="Kalinowski J."/>
            <person name="Ruckert C."/>
        </authorList>
    </citation>
    <scope>NUCLEOTIDE SEQUENCE</scope>
    <source>
        <strain evidence="5">CGMCC 1.15493</strain>
    </source>
</reference>
<keyword evidence="3" id="KW-0804">Transcription</keyword>
<dbReference type="SUPFAM" id="SSF46894">
    <property type="entry name" value="C-terminal effector domain of the bipartite response regulators"/>
    <property type="match status" value="1"/>
</dbReference>
<evidence type="ECO:0000256" key="2">
    <source>
        <dbReference type="ARBA" id="ARBA00023125"/>
    </source>
</evidence>
<dbReference type="Gene3D" id="3.30.450.80">
    <property type="entry name" value="Transcription factor LuxR-like, autoinducer-binding domain"/>
    <property type="match status" value="1"/>
</dbReference>
<dbReference type="Gene3D" id="1.10.10.10">
    <property type="entry name" value="Winged helix-like DNA-binding domain superfamily/Winged helix DNA-binding domain"/>
    <property type="match status" value="1"/>
</dbReference>
<accession>A0A916XU56</accession>
<dbReference type="PANTHER" id="PTHR44688">
    <property type="entry name" value="DNA-BINDING TRANSCRIPTIONAL ACTIVATOR DEVR_DOSR"/>
    <property type="match status" value="1"/>
</dbReference>
<proteinExistence type="predicted"/>
<keyword evidence="1" id="KW-0805">Transcription regulation</keyword>
<dbReference type="InterPro" id="IPR005143">
    <property type="entry name" value="TF_LuxR_autoind-bd_dom"/>
</dbReference>
<keyword evidence="2" id="KW-0238">DNA-binding</keyword>
<dbReference type="InterPro" id="IPR036693">
    <property type="entry name" value="TF_LuxR_autoind-bd_dom_sf"/>
</dbReference>
<dbReference type="SUPFAM" id="SSF75516">
    <property type="entry name" value="Pheromone-binding domain of LuxR-like quorum-sensing transcription factors"/>
    <property type="match status" value="1"/>
</dbReference>
<evidence type="ECO:0000313" key="5">
    <source>
        <dbReference type="EMBL" id="GGD10560.1"/>
    </source>
</evidence>
<evidence type="ECO:0000256" key="1">
    <source>
        <dbReference type="ARBA" id="ARBA00023015"/>
    </source>
</evidence>
<dbReference type="AlphaFoldDB" id="A0A916XU56"/>
<evidence type="ECO:0000256" key="3">
    <source>
        <dbReference type="ARBA" id="ARBA00023163"/>
    </source>
</evidence>
<dbReference type="InterPro" id="IPR036388">
    <property type="entry name" value="WH-like_DNA-bd_sf"/>
</dbReference>
<organism evidence="5 6">
    <name type="scientific">Aureimonas glaciei</name>
    <dbReference type="NCBI Taxonomy" id="1776957"/>
    <lineage>
        <taxon>Bacteria</taxon>
        <taxon>Pseudomonadati</taxon>
        <taxon>Pseudomonadota</taxon>
        <taxon>Alphaproteobacteria</taxon>
        <taxon>Hyphomicrobiales</taxon>
        <taxon>Aurantimonadaceae</taxon>
        <taxon>Aureimonas</taxon>
    </lineage>
</organism>
<dbReference type="InterPro" id="IPR000792">
    <property type="entry name" value="Tscrpt_reg_LuxR_C"/>
</dbReference>
<dbReference type="InterPro" id="IPR016032">
    <property type="entry name" value="Sig_transdc_resp-reg_C-effctor"/>
</dbReference>
<reference evidence="5" key="2">
    <citation type="submission" date="2020-09" db="EMBL/GenBank/DDBJ databases">
        <authorList>
            <person name="Sun Q."/>
            <person name="Zhou Y."/>
        </authorList>
    </citation>
    <scope>NUCLEOTIDE SEQUENCE</scope>
    <source>
        <strain evidence="5">CGMCC 1.15493</strain>
    </source>
</reference>
<evidence type="ECO:0000313" key="6">
    <source>
        <dbReference type="Proteomes" id="UP000613160"/>
    </source>
</evidence>
<dbReference type="Proteomes" id="UP000613160">
    <property type="component" value="Unassembled WGS sequence"/>
</dbReference>
<dbReference type="EMBL" id="BMJJ01000002">
    <property type="protein sequence ID" value="GGD10560.1"/>
    <property type="molecule type" value="Genomic_DNA"/>
</dbReference>
<gene>
    <name evidence="5" type="primary">bjaR1</name>
    <name evidence="5" type="ORF">GCM10011335_11800</name>
</gene>
<dbReference type="Pfam" id="PF03472">
    <property type="entry name" value="Autoind_bind"/>
    <property type="match status" value="1"/>
</dbReference>
<protein>
    <submittedName>
        <fullName evidence="5">Transcriptional activator protein BjaR1</fullName>
    </submittedName>
</protein>
<dbReference type="GO" id="GO:0003677">
    <property type="term" value="F:DNA binding"/>
    <property type="evidence" value="ECO:0007669"/>
    <property type="project" value="UniProtKB-KW"/>
</dbReference>
<dbReference type="GO" id="GO:0006355">
    <property type="term" value="P:regulation of DNA-templated transcription"/>
    <property type="evidence" value="ECO:0007669"/>
    <property type="project" value="InterPro"/>
</dbReference>
<dbReference type="PRINTS" id="PR00038">
    <property type="entry name" value="HTHLUXR"/>
</dbReference>
<feature type="domain" description="HTH luxR-type" evidence="4">
    <location>
        <begin position="191"/>
        <end position="256"/>
    </location>
</feature>
<evidence type="ECO:0000259" key="4">
    <source>
        <dbReference type="PROSITE" id="PS50043"/>
    </source>
</evidence>
<sequence>MAFFWNSRRVAGSSLLENASMGIENATFDFLDRIRTQDDPKVILEELLAQSSALGFQHFMITGLPLPMEELAPLVMLNAWPQEWYSRYTQSNYFAVDGVAQWSLRTTRPYRWDEVPAEYRENDAAKRVMAEAKSFGFRDGYVVPMYSPRHWQTAVAFASDQALALSPRDLGALQIMGVFAAESVRRLLTPRRDLPPVLSPRERDCLTWAARGKSSWDISVILGIGHQTVRGYFATIRHKLDVTTMAQAVAESIRRGEIRP</sequence>
<comment type="caution">
    <text evidence="5">The sequence shown here is derived from an EMBL/GenBank/DDBJ whole genome shotgun (WGS) entry which is preliminary data.</text>
</comment>
<name>A0A916XU56_9HYPH</name>
<dbReference type="Pfam" id="PF00196">
    <property type="entry name" value="GerE"/>
    <property type="match status" value="1"/>
</dbReference>